<evidence type="ECO:0000313" key="3">
    <source>
        <dbReference type="EMBL" id="RCW75424.1"/>
    </source>
</evidence>
<dbReference type="GO" id="GO:0055085">
    <property type="term" value="P:transmembrane transport"/>
    <property type="evidence" value="ECO:0007669"/>
    <property type="project" value="InterPro"/>
</dbReference>
<reference evidence="3 4" key="1">
    <citation type="submission" date="2018-07" db="EMBL/GenBank/DDBJ databases">
        <title>Genomic Encyclopedia of Type Strains, Phase IV (KMG-IV): sequencing the most valuable type-strain genomes for metagenomic binning, comparative biology and taxonomic classification.</title>
        <authorList>
            <person name="Goeker M."/>
        </authorList>
    </citation>
    <scope>NUCLEOTIDE SEQUENCE [LARGE SCALE GENOMIC DNA]</scope>
    <source>
        <strain evidence="3 4">DSM 21634</strain>
    </source>
</reference>
<name>A0A368YB49_9BURK</name>
<comment type="caution">
    <text evidence="3">The sequence shown here is derived from an EMBL/GenBank/DDBJ whole genome shotgun (WGS) entry which is preliminary data.</text>
</comment>
<evidence type="ECO:0000256" key="1">
    <source>
        <dbReference type="ARBA" id="ARBA00022729"/>
    </source>
</evidence>
<dbReference type="AlphaFoldDB" id="A0A368YB49"/>
<organism evidence="3 4">
    <name type="scientific">Pseudorhodoferax soli</name>
    <dbReference type="NCBI Taxonomy" id="545864"/>
    <lineage>
        <taxon>Bacteria</taxon>
        <taxon>Pseudomonadati</taxon>
        <taxon>Pseudomonadota</taxon>
        <taxon>Betaproteobacteria</taxon>
        <taxon>Burkholderiales</taxon>
        <taxon>Comamonadaceae</taxon>
    </lineage>
</organism>
<dbReference type="InterPro" id="IPR018389">
    <property type="entry name" value="DctP_fam"/>
</dbReference>
<dbReference type="InterPro" id="IPR038404">
    <property type="entry name" value="TRAP_DctP_sf"/>
</dbReference>
<feature type="chain" id="PRO_5016703716" evidence="2">
    <location>
        <begin position="27"/>
        <end position="338"/>
    </location>
</feature>
<dbReference type="Pfam" id="PF03480">
    <property type="entry name" value="DctP"/>
    <property type="match status" value="1"/>
</dbReference>
<keyword evidence="4" id="KW-1185">Reference proteome</keyword>
<keyword evidence="1 2" id="KW-0732">Signal</keyword>
<protein>
    <submittedName>
        <fullName evidence="3">Tripartite ATP-independent transporter DctP family solute receptor</fullName>
    </submittedName>
</protein>
<dbReference type="CDD" id="cd13679">
    <property type="entry name" value="PBP2_TRAP_YiaO_like"/>
    <property type="match status" value="1"/>
</dbReference>
<keyword evidence="3" id="KW-0675">Receptor</keyword>
<dbReference type="GO" id="GO:0030246">
    <property type="term" value="F:carbohydrate binding"/>
    <property type="evidence" value="ECO:0007669"/>
    <property type="project" value="TreeGrafter"/>
</dbReference>
<proteinExistence type="predicted"/>
<dbReference type="GO" id="GO:0030288">
    <property type="term" value="C:outer membrane-bounded periplasmic space"/>
    <property type="evidence" value="ECO:0007669"/>
    <property type="project" value="InterPro"/>
</dbReference>
<gene>
    <name evidence="3" type="ORF">DES41_10116</name>
</gene>
<evidence type="ECO:0000256" key="2">
    <source>
        <dbReference type="SAM" id="SignalP"/>
    </source>
</evidence>
<accession>A0A368YB49</accession>
<evidence type="ECO:0000313" key="4">
    <source>
        <dbReference type="Proteomes" id="UP000252884"/>
    </source>
</evidence>
<dbReference type="PIRSF" id="PIRSF006470">
    <property type="entry name" value="DctB"/>
    <property type="match status" value="1"/>
</dbReference>
<dbReference type="RefSeq" id="WP_114466751.1">
    <property type="nucleotide sequence ID" value="NZ_QPJK01000001.1"/>
</dbReference>
<dbReference type="PANTHER" id="PTHR33376:SF2">
    <property type="entry name" value="DICARBOXYLATE-BINDING PERIPLASMIC PROTEIN"/>
    <property type="match status" value="1"/>
</dbReference>
<dbReference type="OrthoDB" id="9794826at2"/>
<dbReference type="Gene3D" id="3.40.190.170">
    <property type="entry name" value="Bacterial extracellular solute-binding protein, family 7"/>
    <property type="match status" value="1"/>
</dbReference>
<dbReference type="EMBL" id="QPJK01000001">
    <property type="protein sequence ID" value="RCW75424.1"/>
    <property type="molecule type" value="Genomic_DNA"/>
</dbReference>
<dbReference type="Proteomes" id="UP000252884">
    <property type="component" value="Unassembled WGS sequence"/>
</dbReference>
<dbReference type="InterPro" id="IPR004682">
    <property type="entry name" value="TRAP_DctP"/>
</dbReference>
<dbReference type="NCBIfam" id="TIGR00787">
    <property type="entry name" value="dctP"/>
    <property type="match status" value="1"/>
</dbReference>
<sequence length="338" mass="37156">MHHISRTALTAVAAATLLLAAGAASAQFQSRNFRVSNGVSKEHPMGNGLAAMGACTLEKSGGKMKIQAFWDGSLGSDLTSTQSVRTGSIDMVLTSTAPVVSIVPALGVFDLPFLFNTATEADQLLDGKVGDYFSSKMPAVGLINLAWWENGFRHTTNSKRPITKFEDFDGVKMRVMQNNVYLDTFKTLGSNAVPMAFTEVYSALETRTVDGQENPFTNIENMKFYEVQKYLTLSKHAYSPTLVLFSKKIWDGLSEQEHAVLKECAVVGRAEQRKANRAMEAKSVDNLRAKGMAVNEINPAETARIREKTRVIYERHAKAIGEEPIALVTDELKRIRGQ</sequence>
<feature type="signal peptide" evidence="2">
    <location>
        <begin position="1"/>
        <end position="26"/>
    </location>
</feature>
<dbReference type="PANTHER" id="PTHR33376">
    <property type="match status" value="1"/>
</dbReference>
<dbReference type="NCBIfam" id="NF037995">
    <property type="entry name" value="TRAP_S1"/>
    <property type="match status" value="1"/>
</dbReference>